<evidence type="ECO:0000256" key="4">
    <source>
        <dbReference type="ARBA" id="ARBA00011273"/>
    </source>
</evidence>
<dbReference type="CDD" id="cd20270">
    <property type="entry name" value="Complex1_LYR_SDHAF3_LYRM10"/>
    <property type="match status" value="1"/>
</dbReference>
<dbReference type="AlphaFoldDB" id="A0AAE8MPL7"/>
<keyword evidence="7 8" id="KW-0143">Chaperone</keyword>
<dbReference type="GO" id="GO:0006105">
    <property type="term" value="P:succinate metabolic process"/>
    <property type="evidence" value="ECO:0007669"/>
    <property type="project" value="TreeGrafter"/>
</dbReference>
<accession>A0AAE8MPL7</accession>
<sequence>MHITRARNLAATTLRLGAGAGQSPTPITGSNPLKPALRALLPPLQLYRRLLRAHRTHLPAEMRVLGDEYVKSEFRAHRDVENPSQVITFLSEWQLYAQKVEGERWKGEKLENGMVERMSEEQVRQLYDLMQAIRKMEEEGGESS</sequence>
<evidence type="ECO:0000256" key="5">
    <source>
        <dbReference type="ARBA" id="ARBA00022946"/>
    </source>
</evidence>
<proteinExistence type="inferred from homology"/>
<evidence type="ECO:0000256" key="1">
    <source>
        <dbReference type="ARBA" id="ARBA00003675"/>
    </source>
</evidence>
<keyword evidence="5" id="KW-0809">Transit peptide</keyword>
<dbReference type="EMBL" id="ONZQ02000001">
    <property type="protein sequence ID" value="SPN97062.1"/>
    <property type="molecule type" value="Genomic_DNA"/>
</dbReference>
<dbReference type="GO" id="GO:0005758">
    <property type="term" value="C:mitochondrial intermembrane space"/>
    <property type="evidence" value="ECO:0007669"/>
    <property type="project" value="TreeGrafter"/>
</dbReference>
<dbReference type="GO" id="GO:0034553">
    <property type="term" value="P:mitochondrial respiratory chain complex II assembly"/>
    <property type="evidence" value="ECO:0007669"/>
    <property type="project" value="UniProtKB-UniRule"/>
</dbReference>
<name>A0AAE8MPL7_9PEZI</name>
<dbReference type="PANTHER" id="PTHR13137">
    <property type="entry name" value="DC11 ACN9 HOMOLOG"/>
    <property type="match status" value="1"/>
</dbReference>
<dbReference type="GO" id="GO:0005759">
    <property type="term" value="C:mitochondrial matrix"/>
    <property type="evidence" value="ECO:0007669"/>
    <property type="project" value="UniProtKB-SubCell"/>
</dbReference>
<evidence type="ECO:0000313" key="9">
    <source>
        <dbReference type="EMBL" id="SPN97062.1"/>
    </source>
</evidence>
<evidence type="ECO:0000256" key="8">
    <source>
        <dbReference type="RuleBase" id="RU368039"/>
    </source>
</evidence>
<dbReference type="InterPro" id="IPR008381">
    <property type="entry name" value="SDHAF3/Sdh7"/>
</dbReference>
<dbReference type="Pfam" id="PF13233">
    <property type="entry name" value="Complex1_LYR_2"/>
    <property type="match status" value="1"/>
</dbReference>
<gene>
    <name evidence="9" type="ORF">DNG_00578</name>
</gene>
<comment type="caution">
    <text evidence="9">The sequence shown here is derived from an EMBL/GenBank/DDBJ whole genome shotgun (WGS) entry which is preliminary data.</text>
</comment>
<evidence type="ECO:0000256" key="6">
    <source>
        <dbReference type="ARBA" id="ARBA00023128"/>
    </source>
</evidence>
<comment type="subunit">
    <text evidence="4 8">Interacts with the iron-sulfur protein subunit within the SDH catalytic dimer.</text>
</comment>
<comment type="subcellular location">
    <subcellularLocation>
        <location evidence="2 8">Mitochondrion matrix</location>
    </subcellularLocation>
</comment>
<organism evidence="9 10">
    <name type="scientific">Cephalotrichum gorgonifer</name>
    <dbReference type="NCBI Taxonomy" id="2041049"/>
    <lineage>
        <taxon>Eukaryota</taxon>
        <taxon>Fungi</taxon>
        <taxon>Dikarya</taxon>
        <taxon>Ascomycota</taxon>
        <taxon>Pezizomycotina</taxon>
        <taxon>Sordariomycetes</taxon>
        <taxon>Hypocreomycetidae</taxon>
        <taxon>Microascales</taxon>
        <taxon>Microascaceae</taxon>
        <taxon>Cephalotrichum</taxon>
    </lineage>
</organism>
<evidence type="ECO:0000256" key="2">
    <source>
        <dbReference type="ARBA" id="ARBA00004305"/>
    </source>
</evidence>
<evidence type="ECO:0000256" key="3">
    <source>
        <dbReference type="ARBA" id="ARBA00006020"/>
    </source>
</evidence>
<keyword evidence="6 8" id="KW-0496">Mitochondrion</keyword>
<dbReference type="Proteomes" id="UP001187682">
    <property type="component" value="Unassembled WGS sequence"/>
</dbReference>
<comment type="function">
    <text evidence="1 8">Plays an essential role in the assembly of succinate dehydrogenase (SDH), an enzyme complex (also referred to as respiratory complex II) that is a component of both the tricarboxylic acid (TCA) cycle and the mitochondrial electron transport chain, and which couples the oxidation of succinate to fumarate with the reduction of ubiquinone (coenzyme Q) to ubiquinol. Promotes maturation of the iron-sulfur protein subunit of the SDH catalytic dimer, protecting it from the deleterious effects of oxidants. May act together with SDHAF1.</text>
</comment>
<protein>
    <recommendedName>
        <fullName evidence="8">Succinate dehydrogenase assembly factor 3</fullName>
        <shortName evidence="8">SDH assembly factor 3</shortName>
        <shortName evidence="8">SDHAF3</shortName>
    </recommendedName>
</protein>
<evidence type="ECO:0000256" key="7">
    <source>
        <dbReference type="ARBA" id="ARBA00023186"/>
    </source>
</evidence>
<keyword evidence="10" id="KW-1185">Reference proteome</keyword>
<evidence type="ECO:0000313" key="10">
    <source>
        <dbReference type="Proteomes" id="UP001187682"/>
    </source>
</evidence>
<comment type="similarity">
    <text evidence="3 8">Belongs to the complex I LYR family. SDHAF3 subfamily.</text>
</comment>
<reference evidence="9" key="1">
    <citation type="submission" date="2018-03" db="EMBL/GenBank/DDBJ databases">
        <authorList>
            <person name="Guldener U."/>
        </authorList>
    </citation>
    <scope>NUCLEOTIDE SEQUENCE</scope>
</reference>
<dbReference type="PANTHER" id="PTHR13137:SF6">
    <property type="entry name" value="SUCCINATE DEHYDROGENASE ASSEMBLY FACTOR 3, MITOCHONDRIAL"/>
    <property type="match status" value="1"/>
</dbReference>